<name>A0ABW2LVR4_9FLAO</name>
<proteinExistence type="predicted"/>
<dbReference type="GO" id="GO:0016787">
    <property type="term" value="F:hydrolase activity"/>
    <property type="evidence" value="ECO:0007669"/>
    <property type="project" value="UniProtKB-KW"/>
</dbReference>
<gene>
    <name evidence="2" type="ORF">ACFQO9_01430</name>
</gene>
<evidence type="ECO:0000313" key="2">
    <source>
        <dbReference type="EMBL" id="MFC7345375.1"/>
    </source>
</evidence>
<organism evidence="2 3">
    <name type="scientific">Chryseobacterium zhengzhouense</name>
    <dbReference type="NCBI Taxonomy" id="1636086"/>
    <lineage>
        <taxon>Bacteria</taxon>
        <taxon>Pseudomonadati</taxon>
        <taxon>Bacteroidota</taxon>
        <taxon>Flavobacteriia</taxon>
        <taxon>Flavobacteriales</taxon>
        <taxon>Weeksellaceae</taxon>
        <taxon>Chryseobacterium group</taxon>
        <taxon>Chryseobacterium</taxon>
    </lineage>
</organism>
<dbReference type="Pfam" id="PF00144">
    <property type="entry name" value="Beta-lactamase"/>
    <property type="match status" value="1"/>
</dbReference>
<dbReference type="InterPro" id="IPR050491">
    <property type="entry name" value="AmpC-like"/>
</dbReference>
<keyword evidence="2" id="KW-0378">Hydrolase</keyword>
<dbReference type="InterPro" id="IPR012338">
    <property type="entry name" value="Beta-lactam/transpept-like"/>
</dbReference>
<dbReference type="RefSeq" id="WP_378172273.1">
    <property type="nucleotide sequence ID" value="NZ_JBHTCR010000001.1"/>
</dbReference>
<protein>
    <submittedName>
        <fullName evidence="2">Serine hydrolase domain-containing protein</fullName>
        <ecNumber evidence="2">3.-.-.-</ecNumber>
    </submittedName>
</protein>
<keyword evidence="3" id="KW-1185">Reference proteome</keyword>
<dbReference type="SUPFAM" id="SSF56601">
    <property type="entry name" value="beta-lactamase/transpeptidase-like"/>
    <property type="match status" value="1"/>
</dbReference>
<feature type="domain" description="Beta-lactamase-related" evidence="1">
    <location>
        <begin position="90"/>
        <end position="375"/>
    </location>
</feature>
<reference evidence="3" key="1">
    <citation type="journal article" date="2019" name="Int. J. Syst. Evol. Microbiol.">
        <title>The Global Catalogue of Microorganisms (GCM) 10K type strain sequencing project: providing services to taxonomists for standard genome sequencing and annotation.</title>
        <authorList>
            <consortium name="The Broad Institute Genomics Platform"/>
            <consortium name="The Broad Institute Genome Sequencing Center for Infectious Disease"/>
            <person name="Wu L."/>
            <person name="Ma J."/>
        </authorList>
    </citation>
    <scope>NUCLEOTIDE SEQUENCE [LARGE SCALE GENOMIC DNA]</scope>
    <source>
        <strain evidence="3">CCUG 54781</strain>
    </source>
</reference>
<dbReference type="PANTHER" id="PTHR46825:SF9">
    <property type="entry name" value="BETA-LACTAMASE-RELATED DOMAIN-CONTAINING PROTEIN"/>
    <property type="match status" value="1"/>
</dbReference>
<dbReference type="EMBL" id="JBHTCR010000001">
    <property type="protein sequence ID" value="MFC7345375.1"/>
    <property type="molecule type" value="Genomic_DNA"/>
</dbReference>
<evidence type="ECO:0000313" key="3">
    <source>
        <dbReference type="Proteomes" id="UP001596550"/>
    </source>
</evidence>
<dbReference type="Proteomes" id="UP001596550">
    <property type="component" value="Unassembled WGS sequence"/>
</dbReference>
<comment type="caution">
    <text evidence="2">The sequence shown here is derived from an EMBL/GenBank/DDBJ whole genome shotgun (WGS) entry which is preliminary data.</text>
</comment>
<accession>A0ABW2LVR4</accession>
<evidence type="ECO:0000259" key="1">
    <source>
        <dbReference type="Pfam" id="PF00144"/>
    </source>
</evidence>
<dbReference type="EC" id="3.-.-.-" evidence="2"/>
<dbReference type="Gene3D" id="3.40.710.10">
    <property type="entry name" value="DD-peptidase/beta-lactamase superfamily"/>
    <property type="match status" value="1"/>
</dbReference>
<dbReference type="PANTHER" id="PTHR46825">
    <property type="entry name" value="D-ALANYL-D-ALANINE-CARBOXYPEPTIDASE/ENDOPEPTIDASE AMPH"/>
    <property type="match status" value="1"/>
</dbReference>
<dbReference type="InterPro" id="IPR001466">
    <property type="entry name" value="Beta-lactam-related"/>
</dbReference>
<sequence>MDNFHIRMDEISLSLNRFSLKILTKFTTHNNAMRLRFIILIFLCLIFKTSAQTHTNLYQKIIDSVYEKNPEMIGVLVHIESPKISWSYAKGFDGKNLKQNLNVRQPLLIASTTKTFMAATILRLAEKGKLNINQNIKNLITETSRMQLTKAGYNLDSITIRHLLSHTSGIRDYVDEGYFTYINENKQHQWTREEQIERAAKLGHPLGKPGTIFHYADINYVLLSKIIEHFTNEPFYTSVRKLLMFKKNHLNNTWFIQLEKQHKNTLPLVNQYWSHFNWNIKDLNPSWDLYGGGGLASNVEDMARFYQLLFTEKIIKNKDILKLMSTNVPPDFTTNYCLGIRKIKVGNIMGYNHGGGLGTDATYFPELNTTISIASVEADKRNVALQMRDVLVKRLKKEM</sequence>